<feature type="chain" id="PRO_5013436499" evidence="2">
    <location>
        <begin position="20"/>
        <end position="187"/>
    </location>
</feature>
<dbReference type="PANTHER" id="PTHR10612">
    <property type="entry name" value="APOLIPOPROTEIN D"/>
    <property type="match status" value="1"/>
</dbReference>
<dbReference type="PROSITE" id="PS00213">
    <property type="entry name" value="LIPOCALIN"/>
    <property type="match status" value="1"/>
</dbReference>
<dbReference type="Pfam" id="PF08212">
    <property type="entry name" value="Lipocalin_2"/>
    <property type="match status" value="1"/>
</dbReference>
<dbReference type="STRING" id="1436961.SAMN05421739_1093"/>
<dbReference type="InterPro" id="IPR022271">
    <property type="entry name" value="Lipocalin_ApoD"/>
</dbReference>
<dbReference type="SUPFAM" id="SSF50814">
    <property type="entry name" value="Lipocalins"/>
    <property type="match status" value="1"/>
</dbReference>
<evidence type="ECO:0000259" key="3">
    <source>
        <dbReference type="Pfam" id="PF08212"/>
    </source>
</evidence>
<comment type="similarity">
    <text evidence="1 2">Belongs to the calycin superfamily. Lipocalin family.</text>
</comment>
<dbReference type="GO" id="GO:0006950">
    <property type="term" value="P:response to stress"/>
    <property type="evidence" value="ECO:0007669"/>
    <property type="project" value="UniProtKB-ARBA"/>
</dbReference>
<keyword evidence="4" id="KW-0449">Lipoprotein</keyword>
<protein>
    <submittedName>
        <fullName evidence="4">Apolipoprotein D and lipocalin family protein</fullName>
    </submittedName>
</protein>
<evidence type="ECO:0000256" key="2">
    <source>
        <dbReference type="PIRNR" id="PIRNR036893"/>
    </source>
</evidence>
<proteinExistence type="inferred from homology"/>
<feature type="domain" description="Lipocalin/cytosolic fatty-acid binding" evidence="3">
    <location>
        <begin position="40"/>
        <end position="179"/>
    </location>
</feature>
<dbReference type="CDD" id="cd19438">
    <property type="entry name" value="lipocalin_Blc-like"/>
    <property type="match status" value="1"/>
</dbReference>
<dbReference type="InterPro" id="IPR022272">
    <property type="entry name" value="Lipocalin_CS"/>
</dbReference>
<dbReference type="PANTHER" id="PTHR10612:SF34">
    <property type="entry name" value="APOLIPOPROTEIN D"/>
    <property type="match status" value="1"/>
</dbReference>
<dbReference type="InterPro" id="IPR002446">
    <property type="entry name" value="Lipocalin_bac"/>
</dbReference>
<evidence type="ECO:0000313" key="5">
    <source>
        <dbReference type="Proteomes" id="UP000198724"/>
    </source>
</evidence>
<feature type="signal peptide" evidence="2">
    <location>
        <begin position="1"/>
        <end position="19"/>
    </location>
</feature>
<dbReference type="PRINTS" id="PR01171">
    <property type="entry name" value="BCTLIPOCALIN"/>
</dbReference>
<gene>
    <name evidence="4" type="ORF">SAMN05421739_1093</name>
</gene>
<dbReference type="InterPro" id="IPR000566">
    <property type="entry name" value="Lipocln_cytosolic_FA-bd_dom"/>
</dbReference>
<keyword evidence="5" id="KW-1185">Reference proteome</keyword>
<name>A0A1I2YM25_9BACT</name>
<dbReference type="InterPro" id="IPR012674">
    <property type="entry name" value="Calycin"/>
</dbReference>
<evidence type="ECO:0000313" key="4">
    <source>
        <dbReference type="EMBL" id="SFH26663.1"/>
    </source>
</evidence>
<keyword evidence="2" id="KW-0732">Signal</keyword>
<dbReference type="EMBL" id="FOOT01000009">
    <property type="protein sequence ID" value="SFH26663.1"/>
    <property type="molecule type" value="Genomic_DNA"/>
</dbReference>
<accession>A0A1I2YM25</accession>
<organism evidence="4 5">
    <name type="scientific">Pontibacter chinhatensis</name>
    <dbReference type="NCBI Taxonomy" id="1436961"/>
    <lineage>
        <taxon>Bacteria</taxon>
        <taxon>Pseudomonadati</taxon>
        <taxon>Bacteroidota</taxon>
        <taxon>Cytophagia</taxon>
        <taxon>Cytophagales</taxon>
        <taxon>Hymenobacteraceae</taxon>
        <taxon>Pontibacter</taxon>
    </lineage>
</organism>
<reference evidence="5" key="1">
    <citation type="submission" date="2016-10" db="EMBL/GenBank/DDBJ databases">
        <authorList>
            <person name="Varghese N."/>
            <person name="Submissions S."/>
        </authorList>
    </citation>
    <scope>NUCLEOTIDE SEQUENCE [LARGE SCALE GENOMIC DNA]</scope>
    <source>
        <strain evidence="5">LP51</strain>
    </source>
</reference>
<sequence length="187" mass="21231">MKTMNKKTRLLLIAGTVLAGTAILSTRNRKHAPLKTVPHVDLDRYQGRWYEIARLPQRYEKGCHCVYAEYSQNSAGYVEVKNACRKGGPNGKLSVTEGKAYPVEGSGNSKLRVEFFWPFRGDYWILELDPDYAYALVGAPDRESLWILSRTPTLDQDVLERLVQLADRKGFPVEQMLLTDQSCFTQG</sequence>
<dbReference type="InterPro" id="IPR047202">
    <property type="entry name" value="Lipocalin_Blc-like_dom"/>
</dbReference>
<dbReference type="PIRSF" id="PIRSF036893">
    <property type="entry name" value="Lipocalin_ApoD"/>
    <property type="match status" value="1"/>
</dbReference>
<dbReference type="AlphaFoldDB" id="A0A1I2YM25"/>
<evidence type="ECO:0000256" key="1">
    <source>
        <dbReference type="ARBA" id="ARBA00006889"/>
    </source>
</evidence>
<dbReference type="Proteomes" id="UP000198724">
    <property type="component" value="Unassembled WGS sequence"/>
</dbReference>
<dbReference type="Gene3D" id="2.40.128.20">
    <property type="match status" value="1"/>
</dbReference>